<feature type="region of interest" description="Disordered" evidence="2">
    <location>
        <begin position="595"/>
        <end position="618"/>
    </location>
</feature>
<keyword evidence="5" id="KW-1185">Reference proteome</keyword>
<proteinExistence type="predicted"/>
<dbReference type="GO" id="GO:0016779">
    <property type="term" value="F:nucleotidyltransferase activity"/>
    <property type="evidence" value="ECO:0007669"/>
    <property type="project" value="InterPro"/>
</dbReference>
<name>D8UBX2_VOLCA</name>
<feature type="region of interest" description="Disordered" evidence="2">
    <location>
        <begin position="1012"/>
        <end position="1227"/>
    </location>
</feature>
<dbReference type="Pfam" id="PF01909">
    <property type="entry name" value="NTP_transf_2"/>
    <property type="match status" value="1"/>
</dbReference>
<feature type="coiled-coil region" evidence="1">
    <location>
        <begin position="670"/>
        <end position="697"/>
    </location>
</feature>
<feature type="compositionally biased region" description="Low complexity" evidence="2">
    <location>
        <begin position="825"/>
        <end position="842"/>
    </location>
</feature>
<keyword evidence="1" id="KW-0175">Coiled coil</keyword>
<feature type="compositionally biased region" description="Low complexity" evidence="2">
    <location>
        <begin position="1083"/>
        <end position="1103"/>
    </location>
</feature>
<evidence type="ECO:0000256" key="2">
    <source>
        <dbReference type="SAM" id="MobiDB-lite"/>
    </source>
</evidence>
<dbReference type="RefSeq" id="XP_002956207.1">
    <property type="nucleotide sequence ID" value="XM_002956161.1"/>
</dbReference>
<feature type="compositionally biased region" description="Polar residues" evidence="2">
    <location>
        <begin position="597"/>
        <end position="614"/>
    </location>
</feature>
<feature type="compositionally biased region" description="Polar residues" evidence="2">
    <location>
        <begin position="806"/>
        <end position="816"/>
    </location>
</feature>
<organism evidence="5">
    <name type="scientific">Volvox carteri f. nagariensis</name>
    <dbReference type="NCBI Taxonomy" id="3068"/>
    <lineage>
        <taxon>Eukaryota</taxon>
        <taxon>Viridiplantae</taxon>
        <taxon>Chlorophyta</taxon>
        <taxon>core chlorophytes</taxon>
        <taxon>Chlorophyceae</taxon>
        <taxon>CS clade</taxon>
        <taxon>Chlamydomonadales</taxon>
        <taxon>Volvocaceae</taxon>
        <taxon>Volvox</taxon>
    </lineage>
</organism>
<dbReference type="KEGG" id="vcn:VOLCADRAFT_107096"/>
<sequence>MAGSLSMKRCLVCPGEQPKVLLDGSTLKGTALKDSDVDLVVRTQCVLPRSTIRKLHRVIEAFLAEQYGNRNVKLKEKRKSAEFVVRVLRTATATAAAASSQEAEALQQREVGAAAAGGPAGAPSGPERREQGEWEELSADLLFESATLGRPVSVSDSGSCPLERSPPGRTAVMMMKIFQRKAGSLPPLKGYVIEALVRHVVSDCCGNVSGGHEIAPKPSPSPAMSAAQAFYMTLSLFLVEPDARSLDGRVCHQLAVPSGSLFDRGELHCWRLRADRAMRFLSDEKEVAGCDAVEHFRRVIEFKTKNDDNDEDNDEDDDEEEEGEEEGEEAQQVAANAVGTKSLSELLTELARGVTLQTIGSRSQDPWNVVRNQDPSEIRNSDTGGGGGGGGGGGDCSGTAPRWCCRWGAAAEAVAVDMEAAAAAAAVTRAMTEAGAVAVEAPAVAETDLAAAAPDSSVAQIDAAPTGYPAPSAAAAAATTSVGEPGGGDAALDAALDGRVLATSTAVTLPPTPAPAPAPAVAAAAGLAKSSAEELTAARAVPPGGIIAASVPGELANTTPLFGSGTIVSTFGAPVPAARGLSSRSHNSVWCPVERASSGTSGRPQISAFGTGSETVDRASEPVAASQAMERPTAIGNAAAFAVPLAVRLAAAAQSRRLDDPADEEPAGVVHAEAAEAEAAEAEAAEAEAGRRRALSAVRYLPPPGPLAMAAAPVQAAAAGEWLNGMGVLTSPASEAVAVLPLQAVTTTTTTTVPTAAVQPPASTPSIRTATAEVTAAPPETATPSSFGAVAVPGESGLPLPAATSPEDTPSFTSPYSPADPVVGPAEISGAADAAPASPTSSYSVWDTGLNFELGSPTAAAAAATAPCSAAAAMTTTTGTEALQWESAAVVTTSLSSPPQSPPLASGISSYRGSASTVITEGIASQQVRGGGGGGGGSGGRPIDIDHPLALLFAHPLSAAERARCFTYGKPSAGRHVPAAAPAGAAASAAAAALNLPSTLSLEAVGFADVPSASSRGEKAPCNTALPQPYGPTQLPHGPTAAAAAAAEMHHHYTSLTRPPPPLQTFAGPSYPPLQARSRLSHHLPSSSHSSSHSSSSHSSSHSPSPPSALEAKPDVDAADPIPDPDPGLELDRDSSVGSDADPDPGASGLETALGIMSLSQSAPLQPPQPRPLPGARVAAEPTAPPASRFSSTASVAHGEARAAARWPDGSGTGTGTGSQTPQAATAEAVAVAVQPLAAGNVNTTAVRHRKANSGNGFDIGRAVDATTGADADATTGAARSGRQSAFPSVGRPGSNSNGRLDHSRLVWLTGQMPMGLTRSRTEPESSPRQAGGSRSCGGGGASGSNAVMPPSTPEAPSHGKPARVVTIPDPNASAAEGGDESDTAAIVATAAAGPAVARLAAPAAALGGSGTTDSPARVEIAAAAQNGAVARAHRGLDGGRGENGGGGDGRGDGCDGVGNGGEADGSTDVSCQATCVPADVLKQAVPPAGPPPQEPLPMPTPRHDIFSPEVQEVIATLRAEFEQRYRAATLHLIVASSEV</sequence>
<feature type="region of interest" description="Disordered" evidence="2">
    <location>
        <begin position="107"/>
        <end position="133"/>
    </location>
</feature>
<evidence type="ECO:0000259" key="3">
    <source>
        <dbReference type="Pfam" id="PF01909"/>
    </source>
</evidence>
<protein>
    <recommendedName>
        <fullName evidence="3">Polymerase nucleotidyl transferase domain-containing protein</fullName>
    </recommendedName>
</protein>
<feature type="compositionally biased region" description="Low complexity" evidence="2">
    <location>
        <begin position="1271"/>
        <end position="1283"/>
    </location>
</feature>
<feature type="domain" description="Polymerase nucleotidyl transferase" evidence="3">
    <location>
        <begin position="20"/>
        <end position="77"/>
    </location>
</feature>
<dbReference type="InterPro" id="IPR002934">
    <property type="entry name" value="Polymerase_NTP_transf_dom"/>
</dbReference>
<evidence type="ECO:0000256" key="1">
    <source>
        <dbReference type="SAM" id="Coils"/>
    </source>
</evidence>
<feature type="region of interest" description="Disordered" evidence="2">
    <location>
        <begin position="775"/>
        <end position="842"/>
    </location>
</feature>
<gene>
    <name evidence="4" type="ORF">VOLCADRAFT_107096</name>
</gene>
<reference evidence="4 5" key="1">
    <citation type="journal article" date="2010" name="Science">
        <title>Genomic analysis of organismal complexity in the multicellular green alga Volvox carteri.</title>
        <authorList>
            <person name="Prochnik S.E."/>
            <person name="Umen J."/>
            <person name="Nedelcu A.M."/>
            <person name="Hallmann A."/>
            <person name="Miller S.M."/>
            <person name="Nishii I."/>
            <person name="Ferris P."/>
            <person name="Kuo A."/>
            <person name="Mitros T."/>
            <person name="Fritz-Laylin L.K."/>
            <person name="Hellsten U."/>
            <person name="Chapman J."/>
            <person name="Simakov O."/>
            <person name="Rensing S.A."/>
            <person name="Terry A."/>
            <person name="Pangilinan J."/>
            <person name="Kapitonov V."/>
            <person name="Jurka J."/>
            <person name="Salamov A."/>
            <person name="Shapiro H."/>
            <person name="Schmutz J."/>
            <person name="Grimwood J."/>
            <person name="Lindquist E."/>
            <person name="Lucas S."/>
            <person name="Grigoriev I.V."/>
            <person name="Schmitt R."/>
            <person name="Kirk D."/>
            <person name="Rokhsar D.S."/>
        </authorList>
    </citation>
    <scope>NUCLEOTIDE SEQUENCE [LARGE SCALE GENOMIC DNA]</scope>
    <source>
        <strain evidence="5">f. Nagariensis / Eve</strain>
    </source>
</reference>
<dbReference type="GeneID" id="9619006"/>
<feature type="region of interest" description="Disordered" evidence="2">
    <location>
        <begin position="365"/>
        <end position="395"/>
    </location>
</feature>
<feature type="region of interest" description="Disordered" evidence="2">
    <location>
        <begin position="1435"/>
        <end position="1470"/>
    </location>
</feature>
<evidence type="ECO:0000313" key="5">
    <source>
        <dbReference type="Proteomes" id="UP000001058"/>
    </source>
</evidence>
<feature type="compositionally biased region" description="Low complexity" evidence="2">
    <location>
        <begin position="1218"/>
        <end position="1227"/>
    </location>
</feature>
<feature type="region of interest" description="Disordered" evidence="2">
    <location>
        <begin position="304"/>
        <end position="335"/>
    </location>
</feature>
<dbReference type="EMBL" id="GL378379">
    <property type="protein sequence ID" value="EFJ42746.1"/>
    <property type="molecule type" value="Genomic_DNA"/>
</dbReference>
<feature type="compositionally biased region" description="Acidic residues" evidence="2">
    <location>
        <begin position="308"/>
        <end position="329"/>
    </location>
</feature>
<evidence type="ECO:0000313" key="4">
    <source>
        <dbReference type="EMBL" id="EFJ42746.1"/>
    </source>
</evidence>
<dbReference type="InParanoid" id="D8UBX2"/>
<feature type="region of interest" description="Disordered" evidence="2">
    <location>
        <begin position="1271"/>
        <end position="1381"/>
    </location>
</feature>
<feature type="compositionally biased region" description="Gly residues" evidence="2">
    <location>
        <begin position="1442"/>
        <end position="1464"/>
    </location>
</feature>
<feature type="compositionally biased region" description="Low complexity" evidence="2">
    <location>
        <begin position="107"/>
        <end position="125"/>
    </location>
</feature>
<feature type="compositionally biased region" description="Gly residues" evidence="2">
    <location>
        <begin position="383"/>
        <end position="395"/>
    </location>
</feature>
<feature type="compositionally biased region" description="Low complexity" evidence="2">
    <location>
        <begin position="775"/>
        <end position="784"/>
    </location>
</feature>
<dbReference type="OrthoDB" id="550131at2759"/>
<dbReference type="Proteomes" id="UP000001058">
    <property type="component" value="Unassembled WGS sequence"/>
</dbReference>
<accession>D8UBX2</accession>